<feature type="transmembrane region" description="Helical" evidence="6">
    <location>
        <begin position="422"/>
        <end position="445"/>
    </location>
</feature>
<dbReference type="Pfam" id="PF07690">
    <property type="entry name" value="MFS_1"/>
    <property type="match status" value="1"/>
</dbReference>
<evidence type="ECO:0000256" key="3">
    <source>
        <dbReference type="ARBA" id="ARBA00022692"/>
    </source>
</evidence>
<feature type="transmembrane region" description="Helical" evidence="6">
    <location>
        <begin position="99"/>
        <end position="124"/>
    </location>
</feature>
<keyword evidence="3 6" id="KW-0812">Transmembrane</keyword>
<comment type="subcellular location">
    <subcellularLocation>
        <location evidence="1">Membrane</location>
        <topology evidence="1">Multi-pass membrane protein</topology>
    </subcellularLocation>
</comment>
<feature type="transmembrane region" description="Helical" evidence="6">
    <location>
        <begin position="330"/>
        <end position="349"/>
    </location>
</feature>
<feature type="transmembrane region" description="Helical" evidence="6">
    <location>
        <begin position="265"/>
        <end position="288"/>
    </location>
</feature>
<accession>A0ABS1KYJ8</accession>
<feature type="transmembrane region" description="Helical" evidence="6">
    <location>
        <begin position="74"/>
        <end position="93"/>
    </location>
</feature>
<feature type="domain" description="Major facilitator superfamily (MFS) profile" evidence="7">
    <location>
        <begin position="8"/>
        <end position="452"/>
    </location>
</feature>
<feature type="transmembrane region" description="Helical" evidence="6">
    <location>
        <begin position="136"/>
        <end position="159"/>
    </location>
</feature>
<evidence type="ECO:0000256" key="6">
    <source>
        <dbReference type="SAM" id="Phobius"/>
    </source>
</evidence>
<feature type="transmembrane region" description="Helical" evidence="6">
    <location>
        <begin position="355"/>
        <end position="380"/>
    </location>
</feature>
<dbReference type="RefSeq" id="WP_202014216.1">
    <property type="nucleotide sequence ID" value="NZ_JAERRB010000011.1"/>
</dbReference>
<feature type="transmembrane region" description="Helical" evidence="6">
    <location>
        <begin position="45"/>
        <end position="62"/>
    </location>
</feature>
<dbReference type="SUPFAM" id="SSF103473">
    <property type="entry name" value="MFS general substrate transporter"/>
    <property type="match status" value="1"/>
</dbReference>
<keyword evidence="2" id="KW-0813">Transport</keyword>
<organism evidence="8 9">
    <name type="scientific">Chryseolinea lacunae</name>
    <dbReference type="NCBI Taxonomy" id="2801331"/>
    <lineage>
        <taxon>Bacteria</taxon>
        <taxon>Pseudomonadati</taxon>
        <taxon>Bacteroidota</taxon>
        <taxon>Cytophagia</taxon>
        <taxon>Cytophagales</taxon>
        <taxon>Fulvivirgaceae</taxon>
        <taxon>Chryseolinea</taxon>
    </lineage>
</organism>
<dbReference type="PROSITE" id="PS50850">
    <property type="entry name" value="MFS"/>
    <property type="match status" value="1"/>
</dbReference>
<proteinExistence type="predicted"/>
<protein>
    <submittedName>
        <fullName evidence="8">MFS transporter</fullName>
    </submittedName>
</protein>
<gene>
    <name evidence="8" type="ORF">JI741_25125</name>
</gene>
<feature type="transmembrane region" description="Helical" evidence="6">
    <location>
        <begin position="7"/>
        <end position="33"/>
    </location>
</feature>
<dbReference type="CDD" id="cd17321">
    <property type="entry name" value="MFS_MMR_MDR_like"/>
    <property type="match status" value="1"/>
</dbReference>
<feature type="transmembrane region" description="Helical" evidence="6">
    <location>
        <begin position="224"/>
        <end position="244"/>
    </location>
</feature>
<evidence type="ECO:0000256" key="5">
    <source>
        <dbReference type="ARBA" id="ARBA00023136"/>
    </source>
</evidence>
<dbReference type="InterPro" id="IPR020846">
    <property type="entry name" value="MFS_dom"/>
</dbReference>
<reference evidence="8 9" key="1">
    <citation type="submission" date="2021-01" db="EMBL/GenBank/DDBJ databases">
        <title>Chryseolinea sp. Jin1 Genome sequencing and assembly.</title>
        <authorList>
            <person name="Kim I."/>
        </authorList>
    </citation>
    <scope>NUCLEOTIDE SEQUENCE [LARGE SCALE GENOMIC DNA]</scope>
    <source>
        <strain evidence="8 9">Jin1</strain>
    </source>
</reference>
<dbReference type="InterPro" id="IPR036259">
    <property type="entry name" value="MFS_trans_sf"/>
</dbReference>
<dbReference type="EMBL" id="JAERRB010000011">
    <property type="protein sequence ID" value="MBL0744541.1"/>
    <property type="molecule type" value="Genomic_DNA"/>
</dbReference>
<evidence type="ECO:0000259" key="7">
    <source>
        <dbReference type="PROSITE" id="PS50850"/>
    </source>
</evidence>
<dbReference type="Proteomes" id="UP000613030">
    <property type="component" value="Unassembled WGS sequence"/>
</dbReference>
<keyword evidence="4 6" id="KW-1133">Transmembrane helix</keyword>
<keyword evidence="5 6" id="KW-0472">Membrane</keyword>
<evidence type="ECO:0000313" key="9">
    <source>
        <dbReference type="Proteomes" id="UP000613030"/>
    </source>
</evidence>
<sequence>MQQHKNLILMVASTAVFFEALDIAIVNLAAPIIQRDLVLSANSIQWLQTLYLIPYGGFLILGGKLADTYGRKRMFLCGGFIFMLTSLCAGLSTSYEVLLFFRMVQGVGAALIMPAALSIISFTFQEPAARGKAMGIFSAFAAVGSGLGMSVGGLVATFLGWPWVFFINVPVIASTLWLGYRFMDNDDVKENDARPDILSAACLTGSIVLLSAFIHLAGDLRQHVALSLIMLVSFGITLGIFILRSTSSKNPLINFSAMLNSSTRLAVGVFVLLGAFFNGYLFVISIILQNSLHYSAAHAGLLLFPFGLVSMVVSKYALPLLLHRFNMHAIGMLGLVSMVAGAAALLFFFQGDYNFMFLLMAILCISGVGMAICIPSLMVLTVQHVRDEHHGVASSLGTTAYFLGGGLGLSVLTLFAPTETGSAQVTSTVIVVLGLFAVAGLLWMLTRVKIISLRSQF</sequence>
<dbReference type="PANTHER" id="PTHR42718">
    <property type="entry name" value="MAJOR FACILITATOR SUPERFAMILY MULTIDRUG TRANSPORTER MFSC"/>
    <property type="match status" value="1"/>
</dbReference>
<dbReference type="Gene3D" id="1.20.1720.10">
    <property type="entry name" value="Multidrug resistance protein D"/>
    <property type="match status" value="1"/>
</dbReference>
<dbReference type="PANTHER" id="PTHR42718:SF9">
    <property type="entry name" value="MAJOR FACILITATOR SUPERFAMILY MULTIDRUG TRANSPORTER MFSC"/>
    <property type="match status" value="1"/>
</dbReference>
<feature type="transmembrane region" description="Helical" evidence="6">
    <location>
        <begin position="294"/>
        <end position="318"/>
    </location>
</feature>
<dbReference type="Gene3D" id="1.20.1250.20">
    <property type="entry name" value="MFS general substrate transporter like domains"/>
    <property type="match status" value="1"/>
</dbReference>
<evidence type="ECO:0000256" key="4">
    <source>
        <dbReference type="ARBA" id="ARBA00022989"/>
    </source>
</evidence>
<feature type="transmembrane region" description="Helical" evidence="6">
    <location>
        <begin position="195"/>
        <end position="218"/>
    </location>
</feature>
<evidence type="ECO:0000256" key="1">
    <source>
        <dbReference type="ARBA" id="ARBA00004141"/>
    </source>
</evidence>
<evidence type="ECO:0000313" key="8">
    <source>
        <dbReference type="EMBL" id="MBL0744541.1"/>
    </source>
</evidence>
<keyword evidence="9" id="KW-1185">Reference proteome</keyword>
<dbReference type="InterPro" id="IPR011701">
    <property type="entry name" value="MFS"/>
</dbReference>
<feature type="transmembrane region" description="Helical" evidence="6">
    <location>
        <begin position="392"/>
        <end position="416"/>
    </location>
</feature>
<feature type="transmembrane region" description="Helical" evidence="6">
    <location>
        <begin position="165"/>
        <end position="183"/>
    </location>
</feature>
<name>A0ABS1KYJ8_9BACT</name>
<evidence type="ECO:0000256" key="2">
    <source>
        <dbReference type="ARBA" id="ARBA00022448"/>
    </source>
</evidence>
<comment type="caution">
    <text evidence="8">The sequence shown here is derived from an EMBL/GenBank/DDBJ whole genome shotgun (WGS) entry which is preliminary data.</text>
</comment>